<evidence type="ECO:0000313" key="5">
    <source>
        <dbReference type="Proteomes" id="UP001174136"/>
    </source>
</evidence>
<organism evidence="4 5">
    <name type="scientific">Merluccius polli</name>
    <name type="common">Benguela hake</name>
    <name type="synonym">Merluccius cadenati</name>
    <dbReference type="NCBI Taxonomy" id="89951"/>
    <lineage>
        <taxon>Eukaryota</taxon>
        <taxon>Metazoa</taxon>
        <taxon>Chordata</taxon>
        <taxon>Craniata</taxon>
        <taxon>Vertebrata</taxon>
        <taxon>Euteleostomi</taxon>
        <taxon>Actinopterygii</taxon>
        <taxon>Neopterygii</taxon>
        <taxon>Teleostei</taxon>
        <taxon>Neoteleostei</taxon>
        <taxon>Acanthomorphata</taxon>
        <taxon>Zeiogadaria</taxon>
        <taxon>Gadariae</taxon>
        <taxon>Gadiformes</taxon>
        <taxon>Gadoidei</taxon>
        <taxon>Merlucciidae</taxon>
        <taxon>Merluccius</taxon>
    </lineage>
</organism>
<dbReference type="PANTHER" id="PTHR46690:SF1">
    <property type="entry name" value="CYTOCHROME C OXIDASE ASSEMBLY FACTOR 6 HOMOLOG"/>
    <property type="match status" value="1"/>
</dbReference>
<dbReference type="InterPro" id="IPR042289">
    <property type="entry name" value="COA6"/>
</dbReference>
<reference evidence="4" key="1">
    <citation type="journal article" date="2023" name="Front. Mar. Sci.">
        <title>A new Merluccius polli reference genome to investigate the effects of global change in West African waters.</title>
        <authorList>
            <person name="Mateo J.L."/>
            <person name="Blanco-Fernandez C."/>
            <person name="Garcia-Vazquez E."/>
            <person name="Machado-Schiaffino G."/>
        </authorList>
    </citation>
    <scope>NUCLEOTIDE SEQUENCE</scope>
    <source>
        <strain evidence="4">C29</strain>
        <tissue evidence="4">Fin</tissue>
    </source>
</reference>
<evidence type="ECO:0000313" key="4">
    <source>
        <dbReference type="EMBL" id="KAK0140403.1"/>
    </source>
</evidence>
<comment type="caution">
    <text evidence="4">The sequence shown here is derived from an EMBL/GenBank/DDBJ whole genome shotgun (WGS) entry which is preliminary data.</text>
</comment>
<name>A0AA47NXD3_MERPO</name>
<keyword evidence="5" id="KW-1185">Reference proteome</keyword>
<dbReference type="InterPro" id="IPR048280">
    <property type="entry name" value="COX6B-like"/>
</dbReference>
<sequence length="206" mass="23614">MCVCVCTEGSHENLGLQAGGGNIEQQLARTVSRNTYGRRAGETESTVEAMTAPNSAERKACWGARDDLWRCLDDHHDQTAPCESFQKQFESSCPAQWVQYFSKRRDFLKYKDKMKAEGFTPAEGPKQTYKLWMVAFLDWTQAGNSVRWNRGTPQVVMASITTATPIRFTPKPAFTWTWKTWKYGWKHTAKKHHPNTSDFYSILFVV</sequence>
<dbReference type="Gene3D" id="1.10.10.140">
    <property type="entry name" value="Cytochrome c oxidase, subunit VIb"/>
    <property type="match status" value="1"/>
</dbReference>
<dbReference type="InterPro" id="IPR036549">
    <property type="entry name" value="CX6/COA6-like_sf"/>
</dbReference>
<dbReference type="GO" id="GO:0005739">
    <property type="term" value="C:mitochondrion"/>
    <property type="evidence" value="ECO:0007669"/>
    <property type="project" value="UniProtKB-SubCell"/>
</dbReference>
<dbReference type="SUPFAM" id="SSF47694">
    <property type="entry name" value="Cytochrome c oxidase subunit h"/>
    <property type="match status" value="1"/>
</dbReference>
<dbReference type="GO" id="GO:0008535">
    <property type="term" value="P:respiratory chain complex IV assembly"/>
    <property type="evidence" value="ECO:0007669"/>
    <property type="project" value="InterPro"/>
</dbReference>
<dbReference type="AlphaFoldDB" id="A0AA47NXD3"/>
<gene>
    <name evidence="4" type="primary">Coa6</name>
    <name evidence="4" type="ORF">N1851_022630</name>
</gene>
<keyword evidence="3" id="KW-1015">Disulfide bond</keyword>
<evidence type="ECO:0000256" key="2">
    <source>
        <dbReference type="ARBA" id="ARBA00023128"/>
    </source>
</evidence>
<dbReference type="Pfam" id="PF02297">
    <property type="entry name" value="COX6B"/>
    <property type="match status" value="1"/>
</dbReference>
<dbReference type="PANTHER" id="PTHR46690">
    <property type="entry name" value="CYTOCHROME C OXIDASE ASSEMBLY FACTOR 6 HOMOLOG"/>
    <property type="match status" value="1"/>
</dbReference>
<protein>
    <submittedName>
        <fullName evidence="4">Cytochrome c oxidase assembly factor 6</fullName>
    </submittedName>
</protein>
<evidence type="ECO:0000256" key="1">
    <source>
        <dbReference type="ARBA" id="ARBA00004173"/>
    </source>
</evidence>
<dbReference type="PROSITE" id="PS51808">
    <property type="entry name" value="CHCH"/>
    <property type="match status" value="1"/>
</dbReference>
<proteinExistence type="predicted"/>
<dbReference type="GO" id="GO:0042775">
    <property type="term" value="P:mitochondrial ATP synthesis coupled electron transport"/>
    <property type="evidence" value="ECO:0007669"/>
    <property type="project" value="TreeGrafter"/>
</dbReference>
<dbReference type="Proteomes" id="UP001174136">
    <property type="component" value="Unassembled WGS sequence"/>
</dbReference>
<keyword evidence="2" id="KW-0496">Mitochondrion</keyword>
<accession>A0AA47NXD3</accession>
<evidence type="ECO:0000256" key="3">
    <source>
        <dbReference type="ARBA" id="ARBA00023157"/>
    </source>
</evidence>
<dbReference type="EMBL" id="JAOPHQ010004141">
    <property type="protein sequence ID" value="KAK0140403.1"/>
    <property type="molecule type" value="Genomic_DNA"/>
</dbReference>
<comment type="subcellular location">
    <subcellularLocation>
        <location evidence="1">Mitochondrion</location>
    </subcellularLocation>
</comment>